<protein>
    <submittedName>
        <fullName evidence="1">Uncharacterized protein</fullName>
    </submittedName>
</protein>
<gene>
    <name evidence="1" type="ORF">A3H78_02250</name>
</gene>
<dbReference type="AlphaFoldDB" id="A0A1F7JBP9"/>
<comment type="caution">
    <text evidence="1">The sequence shown here is derived from an EMBL/GenBank/DDBJ whole genome shotgun (WGS) entry which is preliminary data.</text>
</comment>
<proteinExistence type="predicted"/>
<sequence>MTQERDIPDYLSDINERSAMLKAAVVFGTILHSASRMDEHNPDPRFDHREAAFLLNNLSSNLTFIDELSMKHATLAE</sequence>
<name>A0A1F7JBP9_9BACT</name>
<evidence type="ECO:0000313" key="1">
    <source>
        <dbReference type="EMBL" id="OGK53011.1"/>
    </source>
</evidence>
<accession>A0A1F7JBP9</accession>
<dbReference type="Proteomes" id="UP000177418">
    <property type="component" value="Unassembled WGS sequence"/>
</dbReference>
<organism evidence="1 2">
    <name type="scientific">Candidatus Roizmanbacteria bacterium RIFCSPLOWO2_02_FULL_36_11</name>
    <dbReference type="NCBI Taxonomy" id="1802071"/>
    <lineage>
        <taxon>Bacteria</taxon>
        <taxon>Candidatus Roizmaniibacteriota</taxon>
    </lineage>
</organism>
<dbReference type="EMBL" id="MGAV01000026">
    <property type="protein sequence ID" value="OGK53011.1"/>
    <property type="molecule type" value="Genomic_DNA"/>
</dbReference>
<evidence type="ECO:0000313" key="2">
    <source>
        <dbReference type="Proteomes" id="UP000177418"/>
    </source>
</evidence>
<reference evidence="1 2" key="1">
    <citation type="journal article" date="2016" name="Nat. Commun.">
        <title>Thousands of microbial genomes shed light on interconnected biogeochemical processes in an aquifer system.</title>
        <authorList>
            <person name="Anantharaman K."/>
            <person name="Brown C.T."/>
            <person name="Hug L.A."/>
            <person name="Sharon I."/>
            <person name="Castelle C.J."/>
            <person name="Probst A.J."/>
            <person name="Thomas B.C."/>
            <person name="Singh A."/>
            <person name="Wilkins M.J."/>
            <person name="Karaoz U."/>
            <person name="Brodie E.L."/>
            <person name="Williams K.H."/>
            <person name="Hubbard S.S."/>
            <person name="Banfield J.F."/>
        </authorList>
    </citation>
    <scope>NUCLEOTIDE SEQUENCE [LARGE SCALE GENOMIC DNA]</scope>
</reference>